<feature type="compositionally biased region" description="Basic residues" evidence="1">
    <location>
        <begin position="1015"/>
        <end position="1024"/>
    </location>
</feature>
<dbReference type="InterPro" id="IPR039662">
    <property type="entry name" value="Cohesin_Scc3/SA"/>
</dbReference>
<feature type="compositionally biased region" description="Acidic residues" evidence="1">
    <location>
        <begin position="57"/>
        <end position="71"/>
    </location>
</feature>
<sequence>MSDTNSPAPRRSQRDKKAVQPFISAASSGPKKRKRTSSDTENDAPGPVDAQAVPSDESGEDEDDEPGEEGYEAPKVKGTKPRRKSSPKPKATPTAKKPRAEKIVMPKPLKVAARRGRKPKETENAYDADQVAKDTKISADNPLFNAIMNPASPLQSSAEDFLESLQQSPESTLAELINLVLRSCGCNDSVDADQAVDFDGIVSALDDFTEVLKQENSPVYPLTSKLPVFKRFRKSLSEWIERLVISAADLGALYTTQMMETLQQWVVSMSSSQIRSFRHTATVIALEAETALCDVAAAVDKEAEVVARQREGEKKRKASTKGPNPRLKELEQKAQAIKRQQNKLKSYIKEFVDGVFVHRFRDLDPNIRAECVRAIGLWLKKYPDYFLDAHYLRYVGWVLSDANNHVRLEAVKALSNVYDQSEYVPSLTHFTERFKSRLLEMATSDVELSIRVAVIHVLGDIEGHFPLEDEEKDKLCLLLFDEENRVRRAVSPFVRAVWEEDTDEQLSAQNKPNDKEKGRIGFKVLSKLFVRWGKALDTIAGDAEESELGDVAGDEDDVVTGGSRRAHRRKEVIALVTEKKLGRVALAVEALWSEIEPLSDWEALLELLLLDHSAAGDGSQGAASPPARAKANGKQKVDDYQVADAWRLEEVEESVLLEVLVSALRLAKEESTGGKKGEEENVSNNITRELIKGLPRLFIKHQSDQGRIAEVLAIPTLMNLDLYLEMRMIAAYTALWDDVIKQFMSHSSAKVLSNAMTAIRYFMEATSLSNSNSTKILELEDELSTQLRDTIAGRDEIEVASFSEDEVLALGAWCTRLAILTGTRNMTLWIEEDEGGKQSSAWDIVNALVERGRLGYKEEEMMIEQALHVLMLHILWKTKGLTADKEPTPEEIRYKEVLIEQRETFLEKLVEYAVGTQSNTVDGVKRAAFKHLLDLHVLYSSTNAISPEGTPLPISSLALTLDDEVQYRCAGYIQAEIERYAEFLDDDNDEDDDSQRSDAEGSDGQDNADAEKGAKAKRPKKPKKATNEGLSDVNPRDLLEREYLFIDVISTFLRAIRCGAMHIHHGAVILAHYGRLEAAFDACSRVVVDVLREDSIMKGDPQIIVATLTQALQEGYTLVLDGMVRDEMNATQLAKLLATCFVVRGNQLSVIRRLPAQYIIQVQTNLLSWISKRLAGYAANENKKSFKSAIDFFRVLIPLLNAIDSRDALKIKAHMDQVFAEAKVEVSPTSKVWESQRAYEKRLGAIMSKDNPQMPKAKRGRKKGAAATGAGASSGEDESEGDGIQDEDIQDRPRPRPRPRRSTRANPDGVDESTGDEGAPVTPKARRGKAAAQRKSPSVEAEARPDDGEGSRSASPLPSLTPSEEGDPEPEETTTPRSSLKRPREDEEDEATGEANGDLDDEMDDIPDIQVRRKRIRH</sequence>
<reference evidence="4" key="1">
    <citation type="submission" date="2014-04" db="EMBL/GenBank/DDBJ databases">
        <title>Evolutionary Origins and Diversification of the Mycorrhizal Mutualists.</title>
        <authorList>
            <consortium name="DOE Joint Genome Institute"/>
            <consortium name="Mycorrhizal Genomics Consortium"/>
            <person name="Kohler A."/>
            <person name="Kuo A."/>
            <person name="Nagy L.G."/>
            <person name="Floudas D."/>
            <person name="Copeland A."/>
            <person name="Barry K.W."/>
            <person name="Cichocki N."/>
            <person name="Veneault-Fourrey C."/>
            <person name="LaButti K."/>
            <person name="Lindquist E.A."/>
            <person name="Lipzen A."/>
            <person name="Lundell T."/>
            <person name="Morin E."/>
            <person name="Murat C."/>
            <person name="Riley R."/>
            <person name="Ohm R."/>
            <person name="Sun H."/>
            <person name="Tunlid A."/>
            <person name="Henrissat B."/>
            <person name="Grigoriev I.V."/>
            <person name="Hibbett D.S."/>
            <person name="Martin F."/>
        </authorList>
    </citation>
    <scope>NUCLEOTIDE SEQUENCE [LARGE SCALE GENOMIC DNA]</scope>
    <source>
        <strain evidence="4">FD-334 SS-4</strain>
    </source>
</reference>
<feature type="region of interest" description="Disordered" evidence="1">
    <location>
        <begin position="1"/>
        <end position="124"/>
    </location>
</feature>
<feature type="compositionally biased region" description="Basic residues" evidence="1">
    <location>
        <begin position="77"/>
        <end position="87"/>
    </location>
</feature>
<evidence type="ECO:0000313" key="3">
    <source>
        <dbReference type="EMBL" id="KJA25327.1"/>
    </source>
</evidence>
<dbReference type="OrthoDB" id="498590at2759"/>
<dbReference type="Gene3D" id="1.25.10.10">
    <property type="entry name" value="Leucine-rich Repeat Variant"/>
    <property type="match status" value="1"/>
</dbReference>
<gene>
    <name evidence="3" type="ORF">HYPSUDRAFT_134924</name>
</gene>
<dbReference type="InterPro" id="IPR016024">
    <property type="entry name" value="ARM-type_fold"/>
</dbReference>
<feature type="compositionally biased region" description="Acidic residues" evidence="1">
    <location>
        <begin position="1386"/>
        <end position="1407"/>
    </location>
</feature>
<feature type="compositionally biased region" description="Low complexity" evidence="1">
    <location>
        <begin position="1265"/>
        <end position="1274"/>
    </location>
</feature>
<dbReference type="InterPro" id="IPR013721">
    <property type="entry name" value="STAG"/>
</dbReference>
<dbReference type="EMBL" id="KN817532">
    <property type="protein sequence ID" value="KJA25327.1"/>
    <property type="molecule type" value="Genomic_DNA"/>
</dbReference>
<organism evidence="3 4">
    <name type="scientific">Hypholoma sublateritium (strain FD-334 SS-4)</name>
    <dbReference type="NCBI Taxonomy" id="945553"/>
    <lineage>
        <taxon>Eukaryota</taxon>
        <taxon>Fungi</taxon>
        <taxon>Dikarya</taxon>
        <taxon>Basidiomycota</taxon>
        <taxon>Agaricomycotina</taxon>
        <taxon>Agaricomycetes</taxon>
        <taxon>Agaricomycetidae</taxon>
        <taxon>Agaricales</taxon>
        <taxon>Agaricineae</taxon>
        <taxon>Strophariaceae</taxon>
        <taxon>Hypholoma</taxon>
    </lineage>
</organism>
<feature type="region of interest" description="Disordered" evidence="1">
    <location>
        <begin position="1244"/>
        <end position="1418"/>
    </location>
</feature>
<protein>
    <recommendedName>
        <fullName evidence="2">SCD domain-containing protein</fullName>
    </recommendedName>
</protein>
<dbReference type="PANTHER" id="PTHR11199:SF0">
    <property type="entry name" value="LD34181P-RELATED"/>
    <property type="match status" value="1"/>
</dbReference>
<dbReference type="Pfam" id="PF08514">
    <property type="entry name" value="STAG"/>
    <property type="match status" value="1"/>
</dbReference>
<keyword evidence="4" id="KW-1185">Reference proteome</keyword>
<feature type="region of interest" description="Disordered" evidence="1">
    <location>
        <begin position="986"/>
        <end position="1031"/>
    </location>
</feature>
<dbReference type="PROSITE" id="PS51425">
    <property type="entry name" value="SCD"/>
    <property type="match status" value="1"/>
</dbReference>
<dbReference type="Pfam" id="PF24571">
    <property type="entry name" value="HEAT_SCC3-SA"/>
    <property type="match status" value="1"/>
</dbReference>
<feature type="compositionally biased region" description="Acidic residues" evidence="1">
    <location>
        <begin position="1275"/>
        <end position="1289"/>
    </location>
</feature>
<dbReference type="InterPro" id="IPR020839">
    <property type="entry name" value="SCD"/>
</dbReference>
<dbReference type="GO" id="GO:0005634">
    <property type="term" value="C:nucleus"/>
    <property type="evidence" value="ECO:0007669"/>
    <property type="project" value="TreeGrafter"/>
</dbReference>
<dbReference type="InterPro" id="IPR011989">
    <property type="entry name" value="ARM-like"/>
</dbReference>
<dbReference type="Pfam" id="PF21581">
    <property type="entry name" value="SCD"/>
    <property type="match status" value="1"/>
</dbReference>
<evidence type="ECO:0000256" key="1">
    <source>
        <dbReference type="SAM" id="MobiDB-lite"/>
    </source>
</evidence>
<dbReference type="InterPro" id="IPR056396">
    <property type="entry name" value="HEAT_SCC3-SA"/>
</dbReference>
<dbReference type="STRING" id="945553.A0A0D2LD74"/>
<dbReference type="Proteomes" id="UP000054270">
    <property type="component" value="Unassembled WGS sequence"/>
</dbReference>
<dbReference type="SUPFAM" id="SSF48371">
    <property type="entry name" value="ARM repeat"/>
    <property type="match status" value="2"/>
</dbReference>
<proteinExistence type="predicted"/>
<accession>A0A0D2LD74</accession>
<dbReference type="PANTHER" id="PTHR11199">
    <property type="entry name" value="STROMAL ANTIGEN"/>
    <property type="match status" value="1"/>
</dbReference>
<evidence type="ECO:0000259" key="2">
    <source>
        <dbReference type="PROSITE" id="PS51425"/>
    </source>
</evidence>
<dbReference type="GO" id="GO:0007062">
    <property type="term" value="P:sister chromatid cohesion"/>
    <property type="evidence" value="ECO:0007669"/>
    <property type="project" value="UniProtKB-ARBA"/>
</dbReference>
<feature type="domain" description="SCD" evidence="2">
    <location>
        <begin position="356"/>
        <end position="441"/>
    </location>
</feature>
<dbReference type="GO" id="GO:0000785">
    <property type="term" value="C:chromatin"/>
    <property type="evidence" value="ECO:0007669"/>
    <property type="project" value="TreeGrafter"/>
</dbReference>
<dbReference type="OMA" id="FVANVQD"/>
<evidence type="ECO:0000313" key="4">
    <source>
        <dbReference type="Proteomes" id="UP000054270"/>
    </source>
</evidence>
<feature type="compositionally biased region" description="Basic and acidic residues" evidence="1">
    <location>
        <begin position="1341"/>
        <end position="1350"/>
    </location>
</feature>
<dbReference type="GO" id="GO:0008278">
    <property type="term" value="C:cohesin complex"/>
    <property type="evidence" value="ECO:0007669"/>
    <property type="project" value="TreeGrafter"/>
</dbReference>
<dbReference type="GO" id="GO:0003682">
    <property type="term" value="F:chromatin binding"/>
    <property type="evidence" value="ECO:0007669"/>
    <property type="project" value="TreeGrafter"/>
</dbReference>
<name>A0A0D2LD74_HYPSF</name>